<dbReference type="Gene3D" id="1.20.1070.10">
    <property type="entry name" value="Rhodopsin 7-helix transmembrane proteins"/>
    <property type="match status" value="1"/>
</dbReference>
<keyword evidence="4 10" id="KW-0812">Transmembrane</keyword>
<evidence type="ECO:0000256" key="8">
    <source>
        <dbReference type="ARBA" id="ARBA00023170"/>
    </source>
</evidence>
<dbReference type="GO" id="GO:0004995">
    <property type="term" value="F:tachykinin receptor activity"/>
    <property type="evidence" value="ECO:0007669"/>
    <property type="project" value="InterPro"/>
</dbReference>
<gene>
    <name evidence="12" type="ORF">ONB1V03_LOCUS2787</name>
</gene>
<keyword evidence="7 10" id="KW-0472">Membrane</keyword>
<comment type="subcellular location">
    <subcellularLocation>
        <location evidence="1">Cell membrane</location>
        <topology evidence="1">Multi-pass membrane protein</topology>
    </subcellularLocation>
</comment>
<dbReference type="InterPro" id="IPR000276">
    <property type="entry name" value="GPCR_Rhodpsn"/>
</dbReference>
<comment type="similarity">
    <text evidence="2">Belongs to the G-protein coupled receptor 1 family.</text>
</comment>
<feature type="non-terminal residue" evidence="12">
    <location>
        <position position="1"/>
    </location>
</feature>
<evidence type="ECO:0000256" key="10">
    <source>
        <dbReference type="SAM" id="Phobius"/>
    </source>
</evidence>
<dbReference type="PANTHER" id="PTHR46925:SF2">
    <property type="entry name" value="G-PROTEIN COUPLED RECEPTOR TKR-1-RELATED"/>
    <property type="match status" value="1"/>
</dbReference>
<keyword evidence="3" id="KW-1003">Cell membrane</keyword>
<protein>
    <recommendedName>
        <fullName evidence="11">G-protein coupled receptors family 1 profile domain-containing protein</fullName>
    </recommendedName>
</protein>
<organism evidence="12">
    <name type="scientific">Oppiella nova</name>
    <dbReference type="NCBI Taxonomy" id="334625"/>
    <lineage>
        <taxon>Eukaryota</taxon>
        <taxon>Metazoa</taxon>
        <taxon>Ecdysozoa</taxon>
        <taxon>Arthropoda</taxon>
        <taxon>Chelicerata</taxon>
        <taxon>Arachnida</taxon>
        <taxon>Acari</taxon>
        <taxon>Acariformes</taxon>
        <taxon>Sarcoptiformes</taxon>
        <taxon>Oribatida</taxon>
        <taxon>Brachypylina</taxon>
        <taxon>Oppioidea</taxon>
        <taxon>Oppiidae</taxon>
        <taxon>Oppiella</taxon>
    </lineage>
</organism>
<dbReference type="Pfam" id="PF00001">
    <property type="entry name" value="7tm_1"/>
    <property type="match status" value="1"/>
</dbReference>
<dbReference type="OrthoDB" id="10053194at2759"/>
<reference evidence="12" key="1">
    <citation type="submission" date="2020-11" db="EMBL/GenBank/DDBJ databases">
        <authorList>
            <person name="Tran Van P."/>
        </authorList>
    </citation>
    <scope>NUCLEOTIDE SEQUENCE</scope>
</reference>
<feature type="domain" description="G-protein coupled receptors family 1 profile" evidence="11">
    <location>
        <begin position="1"/>
        <end position="69"/>
    </location>
</feature>
<dbReference type="GO" id="GO:0005886">
    <property type="term" value="C:plasma membrane"/>
    <property type="evidence" value="ECO:0007669"/>
    <property type="project" value="UniProtKB-SubCell"/>
</dbReference>
<accession>A0A7R9LFP0</accession>
<dbReference type="EMBL" id="OC915529">
    <property type="protein sequence ID" value="CAD7640848.1"/>
    <property type="molecule type" value="Genomic_DNA"/>
</dbReference>
<evidence type="ECO:0000256" key="2">
    <source>
        <dbReference type="ARBA" id="ARBA00010663"/>
    </source>
</evidence>
<dbReference type="SUPFAM" id="SSF81321">
    <property type="entry name" value="Family A G protein-coupled receptor-like"/>
    <property type="match status" value="1"/>
</dbReference>
<evidence type="ECO:0000256" key="4">
    <source>
        <dbReference type="ARBA" id="ARBA00022692"/>
    </source>
</evidence>
<evidence type="ECO:0000256" key="1">
    <source>
        <dbReference type="ARBA" id="ARBA00004651"/>
    </source>
</evidence>
<name>A0A7R9LFP0_9ACAR</name>
<dbReference type="AlphaFoldDB" id="A0A7R9LFP0"/>
<evidence type="ECO:0000256" key="3">
    <source>
        <dbReference type="ARBA" id="ARBA00022475"/>
    </source>
</evidence>
<evidence type="ECO:0000313" key="12">
    <source>
        <dbReference type="EMBL" id="CAD7640848.1"/>
    </source>
</evidence>
<dbReference type="EMBL" id="CAJPVJ010000704">
    <property type="protein sequence ID" value="CAG2163203.1"/>
    <property type="molecule type" value="Genomic_DNA"/>
</dbReference>
<dbReference type="Proteomes" id="UP000728032">
    <property type="component" value="Unassembled WGS sequence"/>
</dbReference>
<keyword evidence="13" id="KW-1185">Reference proteome</keyword>
<dbReference type="PRINTS" id="PR00237">
    <property type="entry name" value="GPCRRHODOPSN"/>
</dbReference>
<sequence length="129" mass="15287">MTNKFLPFKMIKMMITCVATFTLCWLPFNILIIVGDEYKEIYEYKDIIFVWFACHWLSMSHACYNPLIYIWMNGRFRDGFKYVFRCLPCIKQPAHRPDFNGLPHFSTSANASGVKQSMKRMNTQLHRNG</sequence>
<evidence type="ECO:0000256" key="6">
    <source>
        <dbReference type="ARBA" id="ARBA00023040"/>
    </source>
</evidence>
<evidence type="ECO:0000313" key="13">
    <source>
        <dbReference type="Proteomes" id="UP000728032"/>
    </source>
</evidence>
<keyword evidence="8" id="KW-0675">Receptor</keyword>
<evidence type="ECO:0000259" key="11">
    <source>
        <dbReference type="PROSITE" id="PS50262"/>
    </source>
</evidence>
<proteinExistence type="inferred from homology"/>
<keyword evidence="5 10" id="KW-1133">Transmembrane helix</keyword>
<dbReference type="PANTHER" id="PTHR46925">
    <property type="entry name" value="G-PROTEIN COUPLED RECEPTOR TKR-1-RELATED"/>
    <property type="match status" value="1"/>
</dbReference>
<feature type="transmembrane region" description="Helical" evidence="10">
    <location>
        <begin position="48"/>
        <end position="72"/>
    </location>
</feature>
<evidence type="ECO:0000256" key="7">
    <source>
        <dbReference type="ARBA" id="ARBA00023136"/>
    </source>
</evidence>
<dbReference type="PROSITE" id="PS50262">
    <property type="entry name" value="G_PROTEIN_RECEP_F1_2"/>
    <property type="match status" value="1"/>
</dbReference>
<dbReference type="InterPro" id="IPR017452">
    <property type="entry name" value="GPCR_Rhodpsn_7TM"/>
</dbReference>
<evidence type="ECO:0000256" key="9">
    <source>
        <dbReference type="ARBA" id="ARBA00023224"/>
    </source>
</evidence>
<keyword evidence="9" id="KW-0807">Transducer</keyword>
<keyword evidence="6" id="KW-0297">G-protein coupled receptor</keyword>
<dbReference type="InterPro" id="IPR001681">
    <property type="entry name" value="Neurokn_rcpt"/>
</dbReference>
<evidence type="ECO:0000256" key="5">
    <source>
        <dbReference type="ARBA" id="ARBA00022989"/>
    </source>
</evidence>